<feature type="transmembrane region" description="Helical" evidence="6">
    <location>
        <begin position="83"/>
        <end position="101"/>
    </location>
</feature>
<evidence type="ECO:0000256" key="5">
    <source>
        <dbReference type="ARBA" id="ARBA00023136"/>
    </source>
</evidence>
<keyword evidence="5 6" id="KW-0472">Membrane</keyword>
<gene>
    <name evidence="7" type="ORF">CWS72_21575</name>
</gene>
<keyword evidence="2" id="KW-1003">Cell membrane</keyword>
<reference evidence="8" key="1">
    <citation type="submission" date="2017-12" db="EMBL/GenBank/DDBJ databases">
        <title>Draft genome sequence of Telmatospirillum siberiense 26-4b1T, an acidotolerant peatland alphaproteobacterium potentially involved in sulfur cycling.</title>
        <authorList>
            <person name="Hausmann B."/>
            <person name="Pjevac P."/>
            <person name="Schreck K."/>
            <person name="Herbold C.W."/>
            <person name="Daims H."/>
            <person name="Wagner M."/>
            <person name="Pester M."/>
            <person name="Loy A."/>
        </authorList>
    </citation>
    <scope>NUCLEOTIDE SEQUENCE [LARGE SCALE GENOMIC DNA]</scope>
    <source>
        <strain evidence="8">26-4b1</strain>
    </source>
</reference>
<dbReference type="OrthoDB" id="9810505at2"/>
<feature type="transmembrane region" description="Helical" evidence="6">
    <location>
        <begin position="30"/>
        <end position="48"/>
    </location>
</feature>
<dbReference type="AlphaFoldDB" id="A0A2N3PPY8"/>
<comment type="caution">
    <text evidence="7">The sequence shown here is derived from an EMBL/GenBank/DDBJ whole genome shotgun (WGS) entry which is preliminary data.</text>
</comment>
<evidence type="ECO:0000313" key="7">
    <source>
        <dbReference type="EMBL" id="PKU22454.1"/>
    </source>
</evidence>
<dbReference type="Pfam" id="PF02653">
    <property type="entry name" value="BPD_transp_2"/>
    <property type="match status" value="1"/>
</dbReference>
<dbReference type="InterPro" id="IPR043428">
    <property type="entry name" value="LivM-like"/>
</dbReference>
<keyword evidence="3 6" id="KW-0812">Transmembrane</keyword>
<evidence type="ECO:0000256" key="4">
    <source>
        <dbReference type="ARBA" id="ARBA00022989"/>
    </source>
</evidence>
<keyword evidence="4 6" id="KW-1133">Transmembrane helix</keyword>
<feature type="transmembrane region" description="Helical" evidence="6">
    <location>
        <begin position="306"/>
        <end position="332"/>
    </location>
</feature>
<dbReference type="InterPro" id="IPR001851">
    <property type="entry name" value="ABC_transp_permease"/>
</dbReference>
<feature type="transmembrane region" description="Helical" evidence="6">
    <location>
        <begin position="344"/>
        <end position="363"/>
    </location>
</feature>
<sequence length="377" mass="40379">MLPGLAAIVLGVLFLALLLTFESQWSVGALLAGGAAVVFIASRAGLLSRAATSFDTHEPVMAGATILALLVLAAWFAEDHFPLLMLSTVLLMVTSCLGLTVQFGFAGMVNFAGAAFFGLGAYTAAVLVRYTHLPHLLSLPAGGLAAGILGSVLIWPMLRTKGHYSAVVTIAFAILFKTFLEVNDTLGGAQGMKIRNIVVFGWKPNQDIEIGSLELSHYLIYFLAALALAAVAFVFCRRLERSWIGLSMDAVRIDETAAACFGLDVRRWKIVAFTWGNVLAGMAGALYALMVGYVAPNNFTFGDSLILVSIVLLGGIGNVWGVMVAAALMILLPEKLQAIQEYRFLLYAVLVMLILLFRPQGLLPRPLRRYLPGGAGR</sequence>
<proteinExistence type="predicted"/>
<evidence type="ECO:0000256" key="6">
    <source>
        <dbReference type="SAM" id="Phobius"/>
    </source>
</evidence>
<dbReference type="PANTHER" id="PTHR30482:SF1">
    <property type="entry name" value="BRANCHED-CHAIN AMINO ACID TRANSPORT PERMEASE PROTEIN LIVM-RELATED"/>
    <property type="match status" value="1"/>
</dbReference>
<evidence type="ECO:0000256" key="2">
    <source>
        <dbReference type="ARBA" id="ARBA00022475"/>
    </source>
</evidence>
<feature type="transmembrane region" description="Helical" evidence="6">
    <location>
        <begin position="108"/>
        <end position="130"/>
    </location>
</feature>
<evidence type="ECO:0000256" key="1">
    <source>
        <dbReference type="ARBA" id="ARBA00004651"/>
    </source>
</evidence>
<feature type="transmembrane region" description="Helical" evidence="6">
    <location>
        <begin position="60"/>
        <end position="77"/>
    </location>
</feature>
<feature type="transmembrane region" description="Helical" evidence="6">
    <location>
        <begin position="270"/>
        <end position="294"/>
    </location>
</feature>
<evidence type="ECO:0000313" key="8">
    <source>
        <dbReference type="Proteomes" id="UP000233293"/>
    </source>
</evidence>
<dbReference type="PANTHER" id="PTHR30482">
    <property type="entry name" value="HIGH-AFFINITY BRANCHED-CHAIN AMINO ACID TRANSPORT SYSTEM PERMEASE"/>
    <property type="match status" value="1"/>
</dbReference>
<protein>
    <submittedName>
        <fullName evidence="7">Branched-chain amino acid ABC transporter permease</fullName>
    </submittedName>
</protein>
<dbReference type="GO" id="GO:0015658">
    <property type="term" value="F:branched-chain amino acid transmembrane transporter activity"/>
    <property type="evidence" value="ECO:0007669"/>
    <property type="project" value="InterPro"/>
</dbReference>
<accession>A0A2N3PPY8</accession>
<dbReference type="GO" id="GO:0005886">
    <property type="term" value="C:plasma membrane"/>
    <property type="evidence" value="ECO:0007669"/>
    <property type="project" value="UniProtKB-SubCell"/>
</dbReference>
<name>A0A2N3PPY8_9PROT</name>
<feature type="transmembrane region" description="Helical" evidence="6">
    <location>
        <begin position="162"/>
        <end position="180"/>
    </location>
</feature>
<feature type="transmembrane region" description="Helical" evidence="6">
    <location>
        <begin position="218"/>
        <end position="236"/>
    </location>
</feature>
<dbReference type="CDD" id="cd06581">
    <property type="entry name" value="TM_PBP1_LivM_like"/>
    <property type="match status" value="1"/>
</dbReference>
<evidence type="ECO:0000256" key="3">
    <source>
        <dbReference type="ARBA" id="ARBA00022692"/>
    </source>
</evidence>
<organism evidence="7 8">
    <name type="scientific">Telmatospirillum siberiense</name>
    <dbReference type="NCBI Taxonomy" id="382514"/>
    <lineage>
        <taxon>Bacteria</taxon>
        <taxon>Pseudomonadati</taxon>
        <taxon>Pseudomonadota</taxon>
        <taxon>Alphaproteobacteria</taxon>
        <taxon>Rhodospirillales</taxon>
        <taxon>Rhodospirillaceae</taxon>
        <taxon>Telmatospirillum</taxon>
    </lineage>
</organism>
<keyword evidence="8" id="KW-1185">Reference proteome</keyword>
<dbReference type="EMBL" id="PIUM01000032">
    <property type="protein sequence ID" value="PKU22454.1"/>
    <property type="molecule type" value="Genomic_DNA"/>
</dbReference>
<feature type="transmembrane region" description="Helical" evidence="6">
    <location>
        <begin position="136"/>
        <end position="155"/>
    </location>
</feature>
<comment type="subcellular location">
    <subcellularLocation>
        <location evidence="1">Cell membrane</location>
        <topology evidence="1">Multi-pass membrane protein</topology>
    </subcellularLocation>
</comment>
<dbReference type="Proteomes" id="UP000233293">
    <property type="component" value="Unassembled WGS sequence"/>
</dbReference>